<dbReference type="PRINTS" id="PR00411">
    <property type="entry name" value="PNDRDTASEI"/>
</dbReference>
<evidence type="ECO:0000256" key="4">
    <source>
        <dbReference type="ARBA" id="ARBA00022827"/>
    </source>
</evidence>
<evidence type="ECO:0000313" key="9">
    <source>
        <dbReference type="EMBL" id="SVA42693.1"/>
    </source>
</evidence>
<keyword evidence="5" id="KW-0560">Oxidoreductase</keyword>
<dbReference type="InterPro" id="IPR036188">
    <property type="entry name" value="FAD/NAD-bd_sf"/>
</dbReference>
<dbReference type="GO" id="GO:0006103">
    <property type="term" value="P:2-oxoglutarate metabolic process"/>
    <property type="evidence" value="ECO:0007669"/>
    <property type="project" value="TreeGrafter"/>
</dbReference>
<feature type="non-terminal residue" evidence="9">
    <location>
        <position position="119"/>
    </location>
</feature>
<protein>
    <recommendedName>
        <fullName evidence="8">FAD/NAD(P)-binding domain-containing protein</fullName>
    </recommendedName>
</protein>
<comment type="similarity">
    <text evidence="2">Belongs to the class-I pyridine nucleotide-disulfide oxidoreductase family.</text>
</comment>
<evidence type="ECO:0000256" key="3">
    <source>
        <dbReference type="ARBA" id="ARBA00022630"/>
    </source>
</evidence>
<dbReference type="GO" id="GO:0050660">
    <property type="term" value="F:flavin adenine dinucleotide binding"/>
    <property type="evidence" value="ECO:0007669"/>
    <property type="project" value="TreeGrafter"/>
</dbReference>
<dbReference type="PROSITE" id="PS00076">
    <property type="entry name" value="PYRIDINE_REDOX_1"/>
    <property type="match status" value="1"/>
</dbReference>
<proteinExistence type="inferred from homology"/>
<feature type="domain" description="FAD/NAD(P)-binding" evidence="8">
    <location>
        <begin position="9"/>
        <end position="116"/>
    </location>
</feature>
<keyword evidence="6" id="KW-1015">Disulfide bond</keyword>
<dbReference type="InterPro" id="IPR012999">
    <property type="entry name" value="Pyr_OxRdtase_I_AS"/>
</dbReference>
<dbReference type="EMBL" id="UINC01009523">
    <property type="protein sequence ID" value="SVA42693.1"/>
    <property type="molecule type" value="Genomic_DNA"/>
</dbReference>
<dbReference type="Pfam" id="PF07992">
    <property type="entry name" value="Pyr_redox_2"/>
    <property type="match status" value="1"/>
</dbReference>
<dbReference type="Gene3D" id="3.50.50.60">
    <property type="entry name" value="FAD/NAD(P)-binding domain"/>
    <property type="match status" value="1"/>
</dbReference>
<dbReference type="GO" id="GO:0004148">
    <property type="term" value="F:dihydrolipoyl dehydrogenase (NADH) activity"/>
    <property type="evidence" value="ECO:0007669"/>
    <property type="project" value="TreeGrafter"/>
</dbReference>
<keyword evidence="4" id="KW-0274">FAD</keyword>
<gene>
    <name evidence="9" type="ORF">METZ01_LOCUS95547</name>
</gene>
<dbReference type="InterPro" id="IPR050151">
    <property type="entry name" value="Class-I_Pyr_Nuc-Dis_Oxidored"/>
</dbReference>
<sequence length="119" mass="12807">MAKKIKTEFVVIGAGPGGYTAAFRLADLGKNVLLIDRDPTLGGVCLNRGCIPSKALLHVSKTMNEAKELSKAGVIFGKPKIDLGALRRQKDKTVKRLVMGLDQMARARKVKTLEGNAAF</sequence>
<name>A0A381VT04_9ZZZZ</name>
<keyword evidence="7" id="KW-0676">Redox-active center</keyword>
<evidence type="ECO:0000256" key="6">
    <source>
        <dbReference type="ARBA" id="ARBA00023157"/>
    </source>
</evidence>
<organism evidence="9">
    <name type="scientific">marine metagenome</name>
    <dbReference type="NCBI Taxonomy" id="408172"/>
    <lineage>
        <taxon>unclassified sequences</taxon>
        <taxon>metagenomes</taxon>
        <taxon>ecological metagenomes</taxon>
    </lineage>
</organism>
<dbReference type="AlphaFoldDB" id="A0A381VT04"/>
<evidence type="ECO:0000256" key="7">
    <source>
        <dbReference type="ARBA" id="ARBA00023284"/>
    </source>
</evidence>
<dbReference type="PANTHER" id="PTHR22912">
    <property type="entry name" value="DISULFIDE OXIDOREDUCTASE"/>
    <property type="match status" value="1"/>
</dbReference>
<evidence type="ECO:0000259" key="8">
    <source>
        <dbReference type="Pfam" id="PF07992"/>
    </source>
</evidence>
<accession>A0A381VT04</accession>
<dbReference type="InterPro" id="IPR023753">
    <property type="entry name" value="FAD/NAD-binding_dom"/>
</dbReference>
<evidence type="ECO:0000256" key="2">
    <source>
        <dbReference type="ARBA" id="ARBA00007532"/>
    </source>
</evidence>
<comment type="cofactor">
    <cofactor evidence="1">
        <name>FAD</name>
        <dbReference type="ChEBI" id="CHEBI:57692"/>
    </cofactor>
</comment>
<evidence type="ECO:0000256" key="1">
    <source>
        <dbReference type="ARBA" id="ARBA00001974"/>
    </source>
</evidence>
<dbReference type="SUPFAM" id="SSF51905">
    <property type="entry name" value="FAD/NAD(P)-binding domain"/>
    <property type="match status" value="1"/>
</dbReference>
<keyword evidence="3" id="KW-0285">Flavoprotein</keyword>
<reference evidence="9" key="1">
    <citation type="submission" date="2018-05" db="EMBL/GenBank/DDBJ databases">
        <authorList>
            <person name="Lanie J.A."/>
            <person name="Ng W.-L."/>
            <person name="Kazmierczak K.M."/>
            <person name="Andrzejewski T.M."/>
            <person name="Davidsen T.M."/>
            <person name="Wayne K.J."/>
            <person name="Tettelin H."/>
            <person name="Glass J.I."/>
            <person name="Rusch D."/>
            <person name="Podicherti R."/>
            <person name="Tsui H.-C.T."/>
            <person name="Winkler M.E."/>
        </authorList>
    </citation>
    <scope>NUCLEOTIDE SEQUENCE</scope>
</reference>
<evidence type="ECO:0000256" key="5">
    <source>
        <dbReference type="ARBA" id="ARBA00023002"/>
    </source>
</evidence>
<dbReference type="PANTHER" id="PTHR22912:SF160">
    <property type="entry name" value="DIHYDROLIPOYL DEHYDROGENASE"/>
    <property type="match status" value="1"/>
</dbReference>